<dbReference type="PANTHER" id="PTHR33993:SF10">
    <property type="entry name" value="CONSERVED PROTEIN"/>
    <property type="match status" value="1"/>
</dbReference>
<dbReference type="InterPro" id="IPR052164">
    <property type="entry name" value="Anthracycline_SecMetBiosynth"/>
</dbReference>
<dbReference type="Proteomes" id="UP001500058">
    <property type="component" value="Unassembled WGS sequence"/>
</dbReference>
<dbReference type="SUPFAM" id="SSF54593">
    <property type="entry name" value="Glyoxalase/Bleomycin resistance protein/Dihydroxybiphenyl dioxygenase"/>
    <property type="match status" value="2"/>
</dbReference>
<dbReference type="CDD" id="cd07247">
    <property type="entry name" value="SgaA_N_like"/>
    <property type="match status" value="1"/>
</dbReference>
<organism evidence="3 4">
    <name type="scientific">Streptomyces glaucosporus</name>
    <dbReference type="NCBI Taxonomy" id="284044"/>
    <lineage>
        <taxon>Bacteria</taxon>
        <taxon>Bacillati</taxon>
        <taxon>Actinomycetota</taxon>
        <taxon>Actinomycetes</taxon>
        <taxon>Kitasatosporales</taxon>
        <taxon>Streptomycetaceae</taxon>
        <taxon>Streptomyces</taxon>
    </lineage>
</organism>
<evidence type="ECO:0000313" key="4">
    <source>
        <dbReference type="Proteomes" id="UP001500058"/>
    </source>
</evidence>
<dbReference type="InterPro" id="IPR029068">
    <property type="entry name" value="Glyas_Bleomycin-R_OHBP_Dase"/>
</dbReference>
<feature type="compositionally biased region" description="Low complexity" evidence="1">
    <location>
        <begin position="188"/>
        <end position="199"/>
    </location>
</feature>
<feature type="domain" description="VOC" evidence="2">
    <location>
        <begin position="12"/>
        <end position="126"/>
    </location>
</feature>
<comment type="caution">
    <text evidence="3">The sequence shown here is derived from an EMBL/GenBank/DDBJ whole genome shotgun (WGS) entry which is preliminary data.</text>
</comment>
<evidence type="ECO:0000256" key="1">
    <source>
        <dbReference type="SAM" id="MobiDB-lite"/>
    </source>
</evidence>
<dbReference type="Gene3D" id="3.10.180.10">
    <property type="entry name" value="2,3-Dihydroxybiphenyl 1,2-Dioxygenase, domain 1"/>
    <property type="match status" value="2"/>
</dbReference>
<evidence type="ECO:0000313" key="3">
    <source>
        <dbReference type="EMBL" id="GAA2385913.1"/>
    </source>
</evidence>
<name>A0ABN3HQV4_9ACTN</name>
<feature type="region of interest" description="Disordered" evidence="1">
    <location>
        <begin position="174"/>
        <end position="199"/>
    </location>
</feature>
<gene>
    <name evidence="3" type="ORF">GCM10010420_05660</name>
</gene>
<accession>A0ABN3HQV4</accession>
<dbReference type="InterPro" id="IPR037523">
    <property type="entry name" value="VOC_core"/>
</dbReference>
<feature type="region of interest" description="Disordered" evidence="1">
    <location>
        <begin position="227"/>
        <end position="250"/>
    </location>
</feature>
<dbReference type="Pfam" id="PF00903">
    <property type="entry name" value="Glyoxalase"/>
    <property type="match status" value="1"/>
</dbReference>
<reference evidence="3 4" key="1">
    <citation type="journal article" date="2019" name="Int. J. Syst. Evol. Microbiol.">
        <title>The Global Catalogue of Microorganisms (GCM) 10K type strain sequencing project: providing services to taxonomists for standard genome sequencing and annotation.</title>
        <authorList>
            <consortium name="The Broad Institute Genomics Platform"/>
            <consortium name="The Broad Institute Genome Sequencing Center for Infectious Disease"/>
            <person name="Wu L."/>
            <person name="Ma J."/>
        </authorList>
    </citation>
    <scope>NUCLEOTIDE SEQUENCE [LARGE SCALE GENOMIC DNA]</scope>
    <source>
        <strain evidence="3 4">JCM 6921</strain>
    </source>
</reference>
<protein>
    <recommendedName>
        <fullName evidence="2">VOC domain-containing protein</fullName>
    </recommendedName>
</protein>
<keyword evidence="4" id="KW-1185">Reference proteome</keyword>
<sequence length="344" mass="35437">MADPGAAFAEGTPCWTDAMLPDLEAGKRFYGELFGWTYGDPAPPARGSYTVARLDGGRAAGLSHKPDGRLPTAWTVYFAASDAWAAAERVRAAGGQLVTEPAPVGTAGTVATAVDPGGAAFGLWQRGTLAGFEVTRRPGSYVWTEVCTREKAAVDAFYAEVFGFGMYPAGRGAGEAAEAPERERTAPEDAAAATAGTAGTAETVAAVEVAEAEIPGEPEDAVLREAGEGAGAPDTPSDASPETAPDVSPDAASDVMVWVPAGAPADDAYAVGSRTMIDDTYPVEMPAHFLVYFAVADCDAAVRTTVRLGGRTVEGPRDTPFGRYAVLMDNQGARFGVLDTSTAS</sequence>
<dbReference type="EMBL" id="BAAATJ010000002">
    <property type="protein sequence ID" value="GAA2385913.1"/>
    <property type="molecule type" value="Genomic_DNA"/>
</dbReference>
<dbReference type="PANTHER" id="PTHR33993">
    <property type="entry name" value="GLYOXALASE-RELATED"/>
    <property type="match status" value="1"/>
</dbReference>
<dbReference type="InterPro" id="IPR004360">
    <property type="entry name" value="Glyas_Fos-R_dOase_dom"/>
</dbReference>
<dbReference type="PROSITE" id="PS51819">
    <property type="entry name" value="VOC"/>
    <property type="match status" value="1"/>
</dbReference>
<evidence type="ECO:0000259" key="2">
    <source>
        <dbReference type="PROSITE" id="PS51819"/>
    </source>
</evidence>
<proteinExistence type="predicted"/>
<dbReference type="RefSeq" id="WP_344629195.1">
    <property type="nucleotide sequence ID" value="NZ_BAAATJ010000002.1"/>
</dbReference>